<proteinExistence type="predicted"/>
<name>A0A6G1DAN3_9ORYZ</name>
<gene>
    <name evidence="1" type="ORF">E2562_032252</name>
</gene>
<accession>A0A6G1DAN3</accession>
<evidence type="ECO:0000313" key="1">
    <source>
        <dbReference type="EMBL" id="KAF0909204.1"/>
    </source>
</evidence>
<sequence length="61" mass="6508">MAMRALLSKLTIPAASHRALPPFRSFSAASQDKLGSTAVRATAKDGSPLLDKSRYGAVSWF</sequence>
<comment type="caution">
    <text evidence="1">The sequence shown here is derived from an EMBL/GenBank/DDBJ whole genome shotgun (WGS) entry which is preliminary data.</text>
</comment>
<dbReference type="OrthoDB" id="709258at2759"/>
<dbReference type="Proteomes" id="UP000479710">
    <property type="component" value="Unassembled WGS sequence"/>
</dbReference>
<dbReference type="EMBL" id="SPHZ02000007">
    <property type="protein sequence ID" value="KAF0909204.1"/>
    <property type="molecule type" value="Genomic_DNA"/>
</dbReference>
<dbReference type="AlphaFoldDB" id="A0A6G1DAN3"/>
<reference evidence="1 2" key="1">
    <citation type="submission" date="2019-11" db="EMBL/GenBank/DDBJ databases">
        <title>Whole genome sequence of Oryza granulata.</title>
        <authorList>
            <person name="Li W."/>
        </authorList>
    </citation>
    <scope>NUCLEOTIDE SEQUENCE [LARGE SCALE GENOMIC DNA]</scope>
    <source>
        <strain evidence="2">cv. Menghai</strain>
        <tissue evidence="1">Leaf</tissue>
    </source>
</reference>
<keyword evidence="2" id="KW-1185">Reference proteome</keyword>
<organism evidence="1 2">
    <name type="scientific">Oryza meyeriana var. granulata</name>
    <dbReference type="NCBI Taxonomy" id="110450"/>
    <lineage>
        <taxon>Eukaryota</taxon>
        <taxon>Viridiplantae</taxon>
        <taxon>Streptophyta</taxon>
        <taxon>Embryophyta</taxon>
        <taxon>Tracheophyta</taxon>
        <taxon>Spermatophyta</taxon>
        <taxon>Magnoliopsida</taxon>
        <taxon>Liliopsida</taxon>
        <taxon>Poales</taxon>
        <taxon>Poaceae</taxon>
        <taxon>BOP clade</taxon>
        <taxon>Oryzoideae</taxon>
        <taxon>Oryzeae</taxon>
        <taxon>Oryzinae</taxon>
        <taxon>Oryza</taxon>
        <taxon>Oryza meyeriana</taxon>
    </lineage>
</organism>
<evidence type="ECO:0000313" key="2">
    <source>
        <dbReference type="Proteomes" id="UP000479710"/>
    </source>
</evidence>
<protein>
    <submittedName>
        <fullName evidence="1">Uncharacterized protein</fullName>
    </submittedName>
</protein>